<dbReference type="Gene3D" id="1.20.1070.10">
    <property type="entry name" value="Rhodopsin 7-helix transmembrane proteins"/>
    <property type="match status" value="1"/>
</dbReference>
<evidence type="ECO:0000313" key="11">
    <source>
        <dbReference type="Proteomes" id="UP000759131"/>
    </source>
</evidence>
<dbReference type="PANTHER" id="PTHR47219:SF16">
    <property type="entry name" value="GTPASE ACTIVATING PROTEIN"/>
    <property type="match status" value="1"/>
</dbReference>
<comment type="subcellular location">
    <subcellularLocation>
        <location evidence="1">Membrane</location>
    </subcellularLocation>
</comment>
<dbReference type="GO" id="GO:0016020">
    <property type="term" value="C:membrane"/>
    <property type="evidence" value="ECO:0007669"/>
    <property type="project" value="UniProtKB-SubCell"/>
</dbReference>
<dbReference type="GO" id="GO:0004930">
    <property type="term" value="F:G protein-coupled receptor activity"/>
    <property type="evidence" value="ECO:0007669"/>
    <property type="project" value="InterPro"/>
</dbReference>
<feature type="transmembrane region" description="Helical" evidence="7">
    <location>
        <begin position="245"/>
        <end position="268"/>
    </location>
</feature>
<dbReference type="InterPro" id="IPR000195">
    <property type="entry name" value="Rab-GAP-TBC_dom"/>
</dbReference>
<dbReference type="PROSITE" id="PS50086">
    <property type="entry name" value="TBC_RABGAP"/>
    <property type="match status" value="1"/>
</dbReference>
<feature type="transmembrane region" description="Helical" evidence="7">
    <location>
        <begin position="171"/>
        <end position="194"/>
    </location>
</feature>
<evidence type="ECO:0000313" key="10">
    <source>
        <dbReference type="EMBL" id="CAD7634816.1"/>
    </source>
</evidence>
<feature type="non-terminal residue" evidence="10">
    <location>
        <position position="1"/>
    </location>
</feature>
<dbReference type="CDD" id="cd00637">
    <property type="entry name" value="7tm_classA_rhodopsin-like"/>
    <property type="match status" value="1"/>
</dbReference>
<dbReference type="FunFam" id="1.10.8.270:FF:000001">
    <property type="entry name" value="TBC1 domain family member 1"/>
    <property type="match status" value="1"/>
</dbReference>
<proteinExistence type="inferred from homology"/>
<keyword evidence="5 7" id="KW-1133">Transmembrane helix</keyword>
<dbReference type="Gene3D" id="1.10.8.270">
    <property type="entry name" value="putative rabgap domain of human tbc1 domain family member 14 like domains"/>
    <property type="match status" value="1"/>
</dbReference>
<feature type="transmembrane region" description="Helical" evidence="7">
    <location>
        <begin position="206"/>
        <end position="225"/>
    </location>
</feature>
<evidence type="ECO:0008006" key="12">
    <source>
        <dbReference type="Google" id="ProtNLM"/>
    </source>
</evidence>
<dbReference type="InterPro" id="IPR035969">
    <property type="entry name" value="Rab-GAP_TBC_sf"/>
</dbReference>
<evidence type="ECO:0000256" key="3">
    <source>
        <dbReference type="ARBA" id="ARBA00022468"/>
    </source>
</evidence>
<dbReference type="Proteomes" id="UP000759131">
    <property type="component" value="Unassembled WGS sequence"/>
</dbReference>
<protein>
    <recommendedName>
        <fullName evidence="12">G-protein coupled receptors family 1 profile domain-containing protein</fullName>
    </recommendedName>
</protein>
<dbReference type="InterPro" id="IPR000276">
    <property type="entry name" value="GPCR_Rhodpsn"/>
</dbReference>
<evidence type="ECO:0000256" key="6">
    <source>
        <dbReference type="ARBA" id="ARBA00023136"/>
    </source>
</evidence>
<feature type="transmembrane region" description="Helical" evidence="7">
    <location>
        <begin position="29"/>
        <end position="55"/>
    </location>
</feature>
<gene>
    <name evidence="10" type="ORF">OSB1V03_LOCUS15210</name>
</gene>
<dbReference type="AlphaFoldDB" id="A0A7R9L4L6"/>
<dbReference type="OrthoDB" id="295078at2759"/>
<evidence type="ECO:0000256" key="2">
    <source>
        <dbReference type="ARBA" id="ARBA00010663"/>
    </source>
</evidence>
<dbReference type="PANTHER" id="PTHR47219">
    <property type="entry name" value="RAB GTPASE-ACTIVATING PROTEIN 1-LIKE"/>
    <property type="match status" value="1"/>
</dbReference>
<evidence type="ECO:0000259" key="9">
    <source>
        <dbReference type="PROSITE" id="PS50262"/>
    </source>
</evidence>
<dbReference type="SUPFAM" id="SSF47923">
    <property type="entry name" value="Ypt/Rab-GAP domain of gyp1p"/>
    <property type="match status" value="1"/>
</dbReference>
<keyword evidence="3" id="KW-0343">GTPase activation</keyword>
<name>A0A7R9L4L6_9ACAR</name>
<organism evidence="10">
    <name type="scientific">Medioppia subpectinata</name>
    <dbReference type="NCBI Taxonomy" id="1979941"/>
    <lineage>
        <taxon>Eukaryota</taxon>
        <taxon>Metazoa</taxon>
        <taxon>Ecdysozoa</taxon>
        <taxon>Arthropoda</taxon>
        <taxon>Chelicerata</taxon>
        <taxon>Arachnida</taxon>
        <taxon>Acari</taxon>
        <taxon>Acariformes</taxon>
        <taxon>Sarcoptiformes</taxon>
        <taxon>Oribatida</taxon>
        <taxon>Brachypylina</taxon>
        <taxon>Oppioidea</taxon>
        <taxon>Oppiidae</taxon>
        <taxon>Medioppia</taxon>
    </lineage>
</organism>
<dbReference type="EMBL" id="CAJPIZ010015380">
    <property type="protein sequence ID" value="CAG2115246.1"/>
    <property type="molecule type" value="Genomic_DNA"/>
</dbReference>
<keyword evidence="11" id="KW-1185">Reference proteome</keyword>
<keyword evidence="4 7" id="KW-0812">Transmembrane</keyword>
<evidence type="ECO:0000256" key="1">
    <source>
        <dbReference type="ARBA" id="ARBA00004370"/>
    </source>
</evidence>
<dbReference type="GO" id="GO:0005096">
    <property type="term" value="F:GTPase activator activity"/>
    <property type="evidence" value="ECO:0007669"/>
    <property type="project" value="UniProtKB-KW"/>
</dbReference>
<feature type="transmembrane region" description="Helical" evidence="7">
    <location>
        <begin position="115"/>
        <end position="138"/>
    </location>
</feature>
<dbReference type="PROSITE" id="PS50262">
    <property type="entry name" value="G_PROTEIN_RECEP_F1_2"/>
    <property type="match status" value="1"/>
</dbReference>
<dbReference type="SUPFAM" id="SSF81321">
    <property type="entry name" value="Family A G protein-coupled receptor-like"/>
    <property type="match status" value="1"/>
</dbReference>
<dbReference type="Pfam" id="PF00566">
    <property type="entry name" value="RabGAP-TBC"/>
    <property type="match status" value="1"/>
</dbReference>
<feature type="domain" description="Rab-GAP TBC" evidence="8">
    <location>
        <begin position="266"/>
        <end position="399"/>
    </location>
</feature>
<evidence type="ECO:0000256" key="7">
    <source>
        <dbReference type="SAM" id="Phobius"/>
    </source>
</evidence>
<feature type="transmembrane region" description="Helical" evidence="7">
    <location>
        <begin position="289"/>
        <end position="312"/>
    </location>
</feature>
<comment type="similarity">
    <text evidence="2">Belongs to the G-protein coupled receptor 1 family.</text>
</comment>
<keyword evidence="6 7" id="KW-0472">Membrane</keyword>
<feature type="transmembrane region" description="Helical" evidence="7">
    <location>
        <begin position="75"/>
        <end position="94"/>
    </location>
</feature>
<evidence type="ECO:0000259" key="8">
    <source>
        <dbReference type="PROSITE" id="PS50086"/>
    </source>
</evidence>
<dbReference type="InterPro" id="IPR017452">
    <property type="entry name" value="GPCR_Rhodpsn_7TM"/>
</dbReference>
<evidence type="ECO:0000256" key="4">
    <source>
        <dbReference type="ARBA" id="ARBA00022692"/>
    </source>
</evidence>
<dbReference type="Pfam" id="PF00001">
    <property type="entry name" value="7tm_1"/>
    <property type="match status" value="1"/>
</dbReference>
<dbReference type="InterPro" id="IPR050302">
    <property type="entry name" value="Rab_GAP_TBC_domain"/>
</dbReference>
<feature type="domain" description="G-protein coupled receptors family 1 profile" evidence="9">
    <location>
        <begin position="1"/>
        <end position="264"/>
    </location>
</feature>
<reference evidence="10" key="1">
    <citation type="submission" date="2020-11" db="EMBL/GenBank/DDBJ databases">
        <authorList>
            <person name="Tran Van P."/>
        </authorList>
    </citation>
    <scope>NUCLEOTIDE SEQUENCE</scope>
</reference>
<evidence type="ECO:0000256" key="5">
    <source>
        <dbReference type="ARBA" id="ARBA00022989"/>
    </source>
</evidence>
<accession>A0A7R9L4L6</accession>
<dbReference type="EMBL" id="OC869955">
    <property type="protein sequence ID" value="CAD7634816.1"/>
    <property type="molecule type" value="Genomic_DNA"/>
</dbReference>
<sequence length="399" mass="45547">MFFILMITGGSHQASSNSLSRDSTRPQQIMLTIILSNCLLALQLILSQMVVMPIIGHTTVHTLLVLSIAGSINNYIITTLLYVQSFLFAALSWDRYYGICRPLDNPFDRMSYKRIYLWIVIPSAVLSLPSLVITYLYYFDYWHNLLICVDNHDYYMPALSGIFKLSTTTKIIMIITMLIIPTLMIGYCTARIIAHMYSIGDHLRAPVAKRLMAIYIVFIIKYVAIHTETNPSVFTSPETCQLSTRNYVCTVIVRATGFLDSMIFFWVATSFRRQCFDVLVKCVRWPYRTMLAIVTLVLVNAGSLVMFVIPALVVIDLGRTFPKVAFYAQTLGTGQLSLFNLLKAYSLYDTEVEYCQGLSFVAGILLLHMSEDDSYEMMKYILFDRGLRKQYKPDMDALQ</sequence>